<sequence length="423" mass="46974">MLDNIKIGMIGLGYVGLPLAVEFGRKYPTVGFDINRHRIEELRAGRDHTLEVSEEELAAATKLTYSADLQDIADCSVYIVTVPTPINEHKQPDLTPLQKASDLLGKVIKRGDIVIYESTVYPGATEEVCVPILEKVSGLKFNQDFYVGYSPERINPGDKLHRVTNILKVTSGSTPEIAEKVDALYKSIITAGTHKASSIKVAEAAKVIENTQRDVNIALINELALIFNKLGIDTEEVLLAAGTKWNFLPFRPGLVGGHCIGVDPYYLTHKAQAIGYNPEVILSGRRINDGMGVYVVSQLVKLMLKKRIHVQQANVLIMGLTFKENCPDIRNTRVVDIVAELHTYGVNVDVYDPWVNGEEARHEYGISPVDHPEKGKYDAIILAVAHDQFRQMPIAEIRSLGTQQTIIYDLKYLFPADQTDARL</sequence>
<dbReference type="SUPFAM" id="SSF52413">
    <property type="entry name" value="UDP-glucose/GDP-mannose dehydrogenase C-terminal domain"/>
    <property type="match status" value="1"/>
</dbReference>
<dbReference type="SMART" id="SM00984">
    <property type="entry name" value="UDPG_MGDP_dh_C"/>
    <property type="match status" value="1"/>
</dbReference>
<dbReference type="InterPro" id="IPR014027">
    <property type="entry name" value="UDP-Glc/GDP-Man_DH_C"/>
</dbReference>
<evidence type="ECO:0000256" key="4">
    <source>
        <dbReference type="PIRNR" id="PIRNR000124"/>
    </source>
</evidence>
<dbReference type="GO" id="GO:0051287">
    <property type="term" value="F:NAD binding"/>
    <property type="evidence" value="ECO:0007669"/>
    <property type="project" value="InterPro"/>
</dbReference>
<dbReference type="Pfam" id="PF00984">
    <property type="entry name" value="UDPG_MGDP_dh"/>
    <property type="match status" value="1"/>
</dbReference>
<evidence type="ECO:0000256" key="3">
    <source>
        <dbReference type="ARBA" id="ARBA00023027"/>
    </source>
</evidence>
<dbReference type="PANTHER" id="PTHR43491:SF2">
    <property type="entry name" value="UDP-N-ACETYL-D-MANNOSAMINE DEHYDROGENASE"/>
    <property type="match status" value="1"/>
</dbReference>
<accession>A0A177N3V7</accession>
<dbReference type="InterPro" id="IPR001732">
    <property type="entry name" value="UDP-Glc/GDP-Man_DH_N"/>
</dbReference>
<proteinExistence type="inferred from homology"/>
<dbReference type="NCBIfam" id="TIGR03026">
    <property type="entry name" value="NDP-sugDHase"/>
    <property type="match status" value="1"/>
</dbReference>
<keyword evidence="2" id="KW-0560">Oxidoreductase</keyword>
<dbReference type="PANTHER" id="PTHR43491">
    <property type="entry name" value="UDP-N-ACETYL-D-MANNOSAMINE DEHYDROGENASE"/>
    <property type="match status" value="1"/>
</dbReference>
<dbReference type="GO" id="GO:0016628">
    <property type="term" value="F:oxidoreductase activity, acting on the CH-CH group of donors, NAD or NADP as acceptor"/>
    <property type="evidence" value="ECO:0007669"/>
    <property type="project" value="InterPro"/>
</dbReference>
<dbReference type="GO" id="GO:0000271">
    <property type="term" value="P:polysaccharide biosynthetic process"/>
    <property type="evidence" value="ECO:0007669"/>
    <property type="project" value="InterPro"/>
</dbReference>
<dbReference type="RefSeq" id="WP_064041923.1">
    <property type="nucleotide sequence ID" value="NZ_LUUJ01000110.1"/>
</dbReference>
<dbReference type="InterPro" id="IPR036291">
    <property type="entry name" value="NAD(P)-bd_dom_sf"/>
</dbReference>
<dbReference type="OrthoDB" id="9803238at2"/>
<dbReference type="InterPro" id="IPR014026">
    <property type="entry name" value="UDP-Glc/GDP-Man_DH_dimer"/>
</dbReference>
<dbReference type="SUPFAM" id="SSF51735">
    <property type="entry name" value="NAD(P)-binding Rossmann-fold domains"/>
    <property type="match status" value="1"/>
</dbReference>
<evidence type="ECO:0000313" key="6">
    <source>
        <dbReference type="EMBL" id="OAI12354.1"/>
    </source>
</evidence>
<evidence type="ECO:0000256" key="2">
    <source>
        <dbReference type="ARBA" id="ARBA00023002"/>
    </source>
</evidence>
<evidence type="ECO:0000313" key="7">
    <source>
        <dbReference type="Proteomes" id="UP000077857"/>
    </source>
</evidence>
<organism evidence="6 7">
    <name type="scientific">Methylomonas koyamae</name>
    <dbReference type="NCBI Taxonomy" id="702114"/>
    <lineage>
        <taxon>Bacteria</taxon>
        <taxon>Pseudomonadati</taxon>
        <taxon>Pseudomonadota</taxon>
        <taxon>Gammaproteobacteria</taxon>
        <taxon>Methylococcales</taxon>
        <taxon>Methylococcaceae</taxon>
        <taxon>Methylomonas</taxon>
    </lineage>
</organism>
<dbReference type="PIRSF" id="PIRSF000124">
    <property type="entry name" value="UDPglc_GDPman_dh"/>
    <property type="match status" value="1"/>
</dbReference>
<dbReference type="InterPro" id="IPR036220">
    <property type="entry name" value="UDP-Glc/GDP-Man_DH_C_sf"/>
</dbReference>
<dbReference type="Pfam" id="PF03721">
    <property type="entry name" value="UDPG_MGDP_dh_N"/>
    <property type="match status" value="1"/>
</dbReference>
<dbReference type="PIRSF" id="PIRSF500136">
    <property type="entry name" value="UDP_ManNAc_DH"/>
    <property type="match status" value="1"/>
</dbReference>
<feature type="domain" description="UDP-glucose/GDP-mannose dehydrogenase C-terminal" evidence="5">
    <location>
        <begin position="316"/>
        <end position="416"/>
    </location>
</feature>
<dbReference type="EMBL" id="LUUJ01000110">
    <property type="protein sequence ID" value="OAI12354.1"/>
    <property type="molecule type" value="Genomic_DNA"/>
</dbReference>
<gene>
    <name evidence="6" type="ORF">A1507_02385</name>
</gene>
<evidence type="ECO:0000259" key="5">
    <source>
        <dbReference type="SMART" id="SM00984"/>
    </source>
</evidence>
<protein>
    <submittedName>
        <fullName evidence="6">Vi polysaccharide biosynthesis protein VipA/TviB</fullName>
    </submittedName>
</protein>
<dbReference type="NCBIfam" id="NF011729">
    <property type="entry name" value="PRK15182.1"/>
    <property type="match status" value="1"/>
</dbReference>
<reference evidence="6 7" key="1">
    <citation type="submission" date="2016-03" db="EMBL/GenBank/DDBJ databases">
        <authorList>
            <person name="Ploux O."/>
        </authorList>
    </citation>
    <scope>NUCLEOTIDE SEQUENCE [LARGE SCALE GENOMIC DNA]</scope>
    <source>
        <strain evidence="6 7">R-45378</strain>
    </source>
</reference>
<dbReference type="InterPro" id="IPR017476">
    <property type="entry name" value="UDP-Glc/GDP-Man"/>
</dbReference>
<dbReference type="Proteomes" id="UP000077857">
    <property type="component" value="Unassembled WGS sequence"/>
</dbReference>
<dbReference type="GO" id="GO:0016616">
    <property type="term" value="F:oxidoreductase activity, acting on the CH-OH group of donors, NAD or NADP as acceptor"/>
    <property type="evidence" value="ECO:0007669"/>
    <property type="project" value="InterPro"/>
</dbReference>
<comment type="similarity">
    <text evidence="1 4">Belongs to the UDP-glucose/GDP-mannose dehydrogenase family.</text>
</comment>
<dbReference type="SUPFAM" id="SSF48179">
    <property type="entry name" value="6-phosphogluconate dehydrogenase C-terminal domain-like"/>
    <property type="match status" value="1"/>
</dbReference>
<dbReference type="Pfam" id="PF03720">
    <property type="entry name" value="UDPG_MGDP_dh_C"/>
    <property type="match status" value="1"/>
</dbReference>
<dbReference type="AlphaFoldDB" id="A0A177N3V7"/>
<dbReference type="InterPro" id="IPR008927">
    <property type="entry name" value="6-PGluconate_DH-like_C_sf"/>
</dbReference>
<evidence type="ECO:0000256" key="1">
    <source>
        <dbReference type="ARBA" id="ARBA00006601"/>
    </source>
</evidence>
<comment type="caution">
    <text evidence="6">The sequence shown here is derived from an EMBL/GenBank/DDBJ whole genome shotgun (WGS) entry which is preliminary data.</text>
</comment>
<name>A0A177N3V7_9GAMM</name>
<dbReference type="InterPro" id="IPR028359">
    <property type="entry name" value="UDP_ManNAc/GlcNAc_DH"/>
</dbReference>
<keyword evidence="3" id="KW-0520">NAD</keyword>
<dbReference type="Gene3D" id="3.40.50.720">
    <property type="entry name" value="NAD(P)-binding Rossmann-like Domain"/>
    <property type="match status" value="2"/>
</dbReference>